<dbReference type="RefSeq" id="WP_172151926.1">
    <property type="nucleotide sequence ID" value="NZ_BAABID010000002.1"/>
</dbReference>
<comment type="caution">
    <text evidence="3">The sequence shown here is derived from an EMBL/GenBank/DDBJ whole genome shotgun (WGS) entry which is preliminary data.</text>
</comment>
<dbReference type="PANTHER" id="PTHR35526">
    <property type="entry name" value="ANTI-SIGMA-F FACTOR RSBW-RELATED"/>
    <property type="match status" value="1"/>
</dbReference>
<keyword evidence="1" id="KW-0418">Kinase</keyword>
<accession>A0ABP8XXK9</accession>
<dbReference type="InterPro" id="IPR003594">
    <property type="entry name" value="HATPase_dom"/>
</dbReference>
<evidence type="ECO:0000313" key="3">
    <source>
        <dbReference type="EMBL" id="GAA4717523.1"/>
    </source>
</evidence>
<dbReference type="InterPro" id="IPR050267">
    <property type="entry name" value="Anti-sigma-factor_SerPK"/>
</dbReference>
<keyword evidence="4" id="KW-1185">Reference proteome</keyword>
<dbReference type="CDD" id="cd16936">
    <property type="entry name" value="HATPase_RsbW-like"/>
    <property type="match status" value="1"/>
</dbReference>
<keyword evidence="1" id="KW-0808">Transferase</keyword>
<evidence type="ECO:0000259" key="2">
    <source>
        <dbReference type="Pfam" id="PF13581"/>
    </source>
</evidence>
<protein>
    <recommendedName>
        <fullName evidence="2">Histidine kinase/HSP90-like ATPase domain-containing protein</fullName>
    </recommendedName>
</protein>
<reference evidence="4" key="1">
    <citation type="journal article" date="2019" name="Int. J. Syst. Evol. Microbiol.">
        <title>The Global Catalogue of Microorganisms (GCM) 10K type strain sequencing project: providing services to taxonomists for standard genome sequencing and annotation.</title>
        <authorList>
            <consortium name="The Broad Institute Genomics Platform"/>
            <consortium name="The Broad Institute Genome Sequencing Center for Infectious Disease"/>
            <person name="Wu L."/>
            <person name="Ma J."/>
        </authorList>
    </citation>
    <scope>NUCLEOTIDE SEQUENCE [LARGE SCALE GENOMIC DNA]</scope>
    <source>
        <strain evidence="4">JCM 18063</strain>
    </source>
</reference>
<proteinExistence type="predicted"/>
<feature type="domain" description="Histidine kinase/HSP90-like ATPase" evidence="2">
    <location>
        <begin position="37"/>
        <end position="131"/>
    </location>
</feature>
<dbReference type="Pfam" id="PF13581">
    <property type="entry name" value="HATPase_c_2"/>
    <property type="match status" value="1"/>
</dbReference>
<sequence length="159" mass="17212">MNAARLLGTWRVDDAESLGHVRDQVNTALDGMPAEGCCRMAAEQLPDIVLIASELATNALRHAGSSALVELWCDERGLVVSVMDHRPDAPPVLSVDRDLGKGGFGLQLALRIADDVGWYRTAGDAKHVWARFKPAGADRPVRHVATARHHRRAEPPAIA</sequence>
<name>A0ABP8XXK9_9MICO</name>
<dbReference type="InterPro" id="IPR036890">
    <property type="entry name" value="HATPase_C_sf"/>
</dbReference>
<dbReference type="SUPFAM" id="SSF55874">
    <property type="entry name" value="ATPase domain of HSP90 chaperone/DNA topoisomerase II/histidine kinase"/>
    <property type="match status" value="1"/>
</dbReference>
<evidence type="ECO:0000256" key="1">
    <source>
        <dbReference type="ARBA" id="ARBA00022527"/>
    </source>
</evidence>
<organism evidence="3 4">
    <name type="scientific">Isoptericola chiayiensis</name>
    <dbReference type="NCBI Taxonomy" id="579446"/>
    <lineage>
        <taxon>Bacteria</taxon>
        <taxon>Bacillati</taxon>
        <taxon>Actinomycetota</taxon>
        <taxon>Actinomycetes</taxon>
        <taxon>Micrococcales</taxon>
        <taxon>Promicromonosporaceae</taxon>
        <taxon>Isoptericola</taxon>
    </lineage>
</organism>
<dbReference type="EMBL" id="BAABID010000002">
    <property type="protein sequence ID" value="GAA4717523.1"/>
    <property type="molecule type" value="Genomic_DNA"/>
</dbReference>
<dbReference type="PANTHER" id="PTHR35526:SF3">
    <property type="entry name" value="ANTI-SIGMA-F FACTOR RSBW"/>
    <property type="match status" value="1"/>
</dbReference>
<dbReference type="Gene3D" id="3.30.565.10">
    <property type="entry name" value="Histidine kinase-like ATPase, C-terminal domain"/>
    <property type="match status" value="1"/>
</dbReference>
<keyword evidence="1" id="KW-0723">Serine/threonine-protein kinase</keyword>
<evidence type="ECO:0000313" key="4">
    <source>
        <dbReference type="Proteomes" id="UP001500956"/>
    </source>
</evidence>
<gene>
    <name evidence="3" type="ORF">GCM10023216_01940</name>
</gene>
<dbReference type="Proteomes" id="UP001500956">
    <property type="component" value="Unassembled WGS sequence"/>
</dbReference>